<evidence type="ECO:0000256" key="13">
    <source>
        <dbReference type="PIRNR" id="PIRNR000641"/>
    </source>
</evidence>
<proteinExistence type="inferred from homology"/>
<dbReference type="PROSITE" id="PS50948">
    <property type="entry name" value="PAN"/>
    <property type="match status" value="1"/>
</dbReference>
<keyword evidence="10" id="KW-0325">Glycoprotein</keyword>
<comment type="similarity">
    <text evidence="13">Belongs to the protein kinase superfamily. Ser/Thr protein kinase family.</text>
</comment>
<feature type="chain" id="PRO_5026673535" description="Receptor-like serine/threonine-protein kinase" evidence="15">
    <location>
        <begin position="30"/>
        <end position="812"/>
    </location>
</feature>
<dbReference type="PROSITE" id="PS50927">
    <property type="entry name" value="BULB_LECTIN"/>
    <property type="match status" value="1"/>
</dbReference>
<dbReference type="FunFam" id="1.10.510.10:FF:000060">
    <property type="entry name" value="G-type lectin S-receptor-like serine/threonine-protein kinase"/>
    <property type="match status" value="1"/>
</dbReference>
<keyword evidence="6 13" id="KW-0547">Nucleotide-binding</keyword>
<dbReference type="InterPro" id="IPR024171">
    <property type="entry name" value="SRK-like_kinase"/>
</dbReference>
<dbReference type="Pfam" id="PF07714">
    <property type="entry name" value="PK_Tyr_Ser-Thr"/>
    <property type="match status" value="1"/>
</dbReference>
<comment type="catalytic activity">
    <reaction evidence="12 13">
        <text>L-seryl-[protein] + ATP = O-phospho-L-seryl-[protein] + ADP + H(+)</text>
        <dbReference type="Rhea" id="RHEA:17989"/>
        <dbReference type="Rhea" id="RHEA-COMP:9863"/>
        <dbReference type="Rhea" id="RHEA-COMP:11604"/>
        <dbReference type="ChEBI" id="CHEBI:15378"/>
        <dbReference type="ChEBI" id="CHEBI:29999"/>
        <dbReference type="ChEBI" id="CHEBI:30616"/>
        <dbReference type="ChEBI" id="CHEBI:83421"/>
        <dbReference type="ChEBI" id="CHEBI:456216"/>
        <dbReference type="EC" id="2.7.11.1"/>
    </reaction>
</comment>
<feature type="domain" description="Bulb-type lectin" evidence="17">
    <location>
        <begin position="30"/>
        <end position="150"/>
    </location>
</feature>
<evidence type="ECO:0000259" key="18">
    <source>
        <dbReference type="PROSITE" id="PS50948"/>
    </source>
</evidence>
<dbReference type="GO" id="GO:0005524">
    <property type="term" value="F:ATP binding"/>
    <property type="evidence" value="ECO:0007669"/>
    <property type="project" value="UniProtKB-KW"/>
</dbReference>
<evidence type="ECO:0000256" key="3">
    <source>
        <dbReference type="ARBA" id="ARBA00022527"/>
    </source>
</evidence>
<evidence type="ECO:0000256" key="11">
    <source>
        <dbReference type="ARBA" id="ARBA00047899"/>
    </source>
</evidence>
<evidence type="ECO:0000256" key="7">
    <source>
        <dbReference type="ARBA" id="ARBA00022777"/>
    </source>
</evidence>
<feature type="transmembrane region" description="Helical" evidence="14">
    <location>
        <begin position="436"/>
        <end position="456"/>
    </location>
</feature>
<reference evidence="20" key="1">
    <citation type="submission" date="2025-08" db="UniProtKB">
        <authorList>
            <consortium name="RefSeq"/>
        </authorList>
    </citation>
    <scope>IDENTIFICATION</scope>
    <source>
        <strain evidence="20">OHB3-1</strain>
    </source>
</reference>
<dbReference type="InterPro" id="IPR001480">
    <property type="entry name" value="Bulb-type_lectin_dom"/>
</dbReference>
<dbReference type="SMART" id="SM00108">
    <property type="entry name" value="B_lectin"/>
    <property type="match status" value="1"/>
</dbReference>
<dbReference type="InterPro" id="IPR003609">
    <property type="entry name" value="Pan_app"/>
</dbReference>
<dbReference type="CDD" id="cd00028">
    <property type="entry name" value="B_lectin"/>
    <property type="match status" value="1"/>
</dbReference>
<evidence type="ECO:0000256" key="12">
    <source>
        <dbReference type="ARBA" id="ARBA00048679"/>
    </source>
</evidence>
<keyword evidence="14" id="KW-1133">Transmembrane helix</keyword>
<dbReference type="OrthoDB" id="1581184at2759"/>
<dbReference type="InterPro" id="IPR011009">
    <property type="entry name" value="Kinase-like_dom_sf"/>
</dbReference>
<dbReference type="SUPFAM" id="SSF51110">
    <property type="entry name" value="alpha-D-mannose-specific plant lectins"/>
    <property type="match status" value="1"/>
</dbReference>
<dbReference type="GO" id="GO:0004674">
    <property type="term" value="F:protein serine/threonine kinase activity"/>
    <property type="evidence" value="ECO:0007669"/>
    <property type="project" value="UniProtKB-KW"/>
</dbReference>
<dbReference type="Pfam" id="PF08276">
    <property type="entry name" value="PAN_2"/>
    <property type="match status" value="1"/>
</dbReference>
<dbReference type="InterPro" id="IPR000719">
    <property type="entry name" value="Prot_kinase_dom"/>
</dbReference>
<dbReference type="Gene3D" id="1.10.510.10">
    <property type="entry name" value="Transferase(Phosphotransferase) domain 1"/>
    <property type="match status" value="1"/>
</dbReference>
<keyword evidence="4 13" id="KW-0808">Transferase</keyword>
<keyword evidence="14" id="KW-0472">Membrane</keyword>
<dbReference type="GO" id="GO:0005886">
    <property type="term" value="C:plasma membrane"/>
    <property type="evidence" value="ECO:0007669"/>
    <property type="project" value="UniProtKB-SubCell"/>
</dbReference>
<evidence type="ECO:0000313" key="20">
    <source>
        <dbReference type="RefSeq" id="XP_022140074.1"/>
    </source>
</evidence>
<dbReference type="CDD" id="cd14066">
    <property type="entry name" value="STKc_IRAK"/>
    <property type="match status" value="1"/>
</dbReference>
<dbReference type="PANTHER" id="PTHR27002:SF181">
    <property type="entry name" value="RECEPTOR-LIKE SERINE_THREONINE-PROTEIN KINASE"/>
    <property type="match status" value="1"/>
</dbReference>
<sequence>MENLIPMRNLLTLLFFCTLVPLFSRQSIAADTIKAGQSINDTQFIVSAAQKFELGFFTEPASNFKYLGIWYKNISETVVWVANRDNPIVNSSATLSFTRDGNLALFNQTGAAFWSSNSTKSVENPVAQLLGTGNLVLRDSGSEIPLWQSFDYPSDTLLPGMKLGWDSKTGLDRKLTSWRSPNDPSPGEFSYSVDTDGLPQLAIRKGNKMIYRGGPWFGPGFAQGRSKGSRDYTPIFVYNASFEISYSYNDPTNGRSRIALDSTGSVTHLTWSGVAWQKAYALAAVGCDNYKICGNFGYCSLGVTVTCVCLDGFEPKTAQKSSDGCVRKDQEICRAGDGFKNISDVKWPDSRGEFVKLKMGIQNCEEECLRNCSCLAYGRVEIPNIGHGCVTWFHELIDLRYAGNPGIGDELFVRVAASELELETTMIVNRKSKSKLIVAVVVPTIMVLALISWFIIRNVRRSISENEVTIIEVPIQEIELEMPITMIEVATNNFSLSNKIGEGGFGPVYKGKLPSGQEIAVKKLAESSRQGLHEFKNEVLVISQLQHRNLVKLLGFCIHEEETLLIYEYMPNKSLDYFLFDDERRSLLNWSTRIDIIIGIARGLLYLHRDSRLRIIHRDLKAANILLDSEMKPKISDFGVARMFGEDQLGTKTKRVVGTFGYMSPEYAIDGYFSFKSDVFSFGVMVLEIVSSKKNRGFFHSDHHLNLLGHAWKLWTDERALQLVDATLKDQFQEYEALRYINIGLLCVQGRPEKRPIMSSVLSMIENDNFLLIPPERPGFYGERFVSNLNLPRGDHLTSTSNDATLTFLDGR</sequence>
<dbReference type="Gene3D" id="3.30.200.20">
    <property type="entry name" value="Phosphorylase Kinase, domain 1"/>
    <property type="match status" value="1"/>
</dbReference>
<keyword evidence="9" id="KW-1015">Disulfide bond</keyword>
<dbReference type="PROSITE" id="PS00108">
    <property type="entry name" value="PROTEIN_KINASE_ST"/>
    <property type="match status" value="1"/>
</dbReference>
<dbReference type="GO" id="GO:0048544">
    <property type="term" value="P:recognition of pollen"/>
    <property type="evidence" value="ECO:0007669"/>
    <property type="project" value="InterPro"/>
</dbReference>
<dbReference type="Gene3D" id="2.90.10.10">
    <property type="entry name" value="Bulb-type lectin domain"/>
    <property type="match status" value="1"/>
</dbReference>
<dbReference type="SMART" id="SM00220">
    <property type="entry name" value="S_TKc"/>
    <property type="match status" value="1"/>
</dbReference>
<comment type="subcellular location">
    <subcellularLocation>
        <location evidence="1">Cell membrane</location>
        <topology evidence="1">Single-pass type I membrane protein</topology>
    </subcellularLocation>
</comment>
<evidence type="ECO:0000256" key="8">
    <source>
        <dbReference type="ARBA" id="ARBA00022840"/>
    </source>
</evidence>
<dbReference type="FunFam" id="3.30.200.20:FF:000195">
    <property type="entry name" value="G-type lectin S-receptor-like serine/threonine-protein kinase"/>
    <property type="match status" value="1"/>
</dbReference>
<dbReference type="Pfam" id="PF01453">
    <property type="entry name" value="B_lectin"/>
    <property type="match status" value="1"/>
</dbReference>
<keyword evidence="3 13" id="KW-0723">Serine/threonine-protein kinase</keyword>
<dbReference type="InterPro" id="IPR001245">
    <property type="entry name" value="Ser-Thr/Tyr_kinase_cat_dom"/>
</dbReference>
<keyword evidence="2" id="KW-1003">Cell membrane</keyword>
<dbReference type="AlphaFoldDB" id="A0A6J1CEQ8"/>
<evidence type="ECO:0000256" key="4">
    <source>
        <dbReference type="ARBA" id="ARBA00022679"/>
    </source>
</evidence>
<evidence type="ECO:0000259" key="16">
    <source>
        <dbReference type="PROSITE" id="PS50011"/>
    </source>
</evidence>
<dbReference type="Pfam" id="PF00954">
    <property type="entry name" value="S_locus_glycop"/>
    <property type="match status" value="1"/>
</dbReference>
<dbReference type="SUPFAM" id="SSF56112">
    <property type="entry name" value="Protein kinase-like (PK-like)"/>
    <property type="match status" value="1"/>
</dbReference>
<dbReference type="CDD" id="cd01098">
    <property type="entry name" value="PAN_AP_plant"/>
    <property type="match status" value="1"/>
</dbReference>
<feature type="signal peptide" evidence="15">
    <location>
        <begin position="1"/>
        <end position="29"/>
    </location>
</feature>
<dbReference type="Proteomes" id="UP000504603">
    <property type="component" value="Unplaced"/>
</dbReference>
<evidence type="ECO:0000256" key="6">
    <source>
        <dbReference type="ARBA" id="ARBA00022741"/>
    </source>
</evidence>
<feature type="domain" description="Apple" evidence="18">
    <location>
        <begin position="333"/>
        <end position="416"/>
    </location>
</feature>
<dbReference type="KEGG" id="mcha:111010816"/>
<evidence type="ECO:0000259" key="17">
    <source>
        <dbReference type="PROSITE" id="PS50927"/>
    </source>
</evidence>
<evidence type="ECO:0000256" key="9">
    <source>
        <dbReference type="ARBA" id="ARBA00023157"/>
    </source>
</evidence>
<organism evidence="19 20">
    <name type="scientific">Momordica charantia</name>
    <name type="common">Bitter gourd</name>
    <name type="synonym">Balsam pear</name>
    <dbReference type="NCBI Taxonomy" id="3673"/>
    <lineage>
        <taxon>Eukaryota</taxon>
        <taxon>Viridiplantae</taxon>
        <taxon>Streptophyta</taxon>
        <taxon>Embryophyta</taxon>
        <taxon>Tracheophyta</taxon>
        <taxon>Spermatophyta</taxon>
        <taxon>Magnoliopsida</taxon>
        <taxon>eudicotyledons</taxon>
        <taxon>Gunneridae</taxon>
        <taxon>Pentapetalae</taxon>
        <taxon>rosids</taxon>
        <taxon>fabids</taxon>
        <taxon>Cucurbitales</taxon>
        <taxon>Cucurbitaceae</taxon>
        <taxon>Momordiceae</taxon>
        <taxon>Momordica</taxon>
    </lineage>
</organism>
<dbReference type="PIRSF" id="PIRSF000641">
    <property type="entry name" value="SRK"/>
    <property type="match status" value="1"/>
</dbReference>
<keyword evidence="5 15" id="KW-0732">Signal</keyword>
<gene>
    <name evidence="20" type="primary">LOC111010816</name>
</gene>
<dbReference type="InterPro" id="IPR008271">
    <property type="entry name" value="Ser/Thr_kinase_AS"/>
</dbReference>
<dbReference type="InterPro" id="IPR000858">
    <property type="entry name" value="S_locus_glycoprot_dom"/>
</dbReference>
<evidence type="ECO:0000313" key="19">
    <source>
        <dbReference type="Proteomes" id="UP000504603"/>
    </source>
</evidence>
<keyword evidence="14" id="KW-0812">Transmembrane</keyword>
<keyword evidence="8 13" id="KW-0067">ATP-binding</keyword>
<keyword evidence="19" id="KW-1185">Reference proteome</keyword>
<comment type="catalytic activity">
    <reaction evidence="11 13">
        <text>L-threonyl-[protein] + ATP = O-phospho-L-threonyl-[protein] + ADP + H(+)</text>
        <dbReference type="Rhea" id="RHEA:46608"/>
        <dbReference type="Rhea" id="RHEA-COMP:11060"/>
        <dbReference type="Rhea" id="RHEA-COMP:11605"/>
        <dbReference type="ChEBI" id="CHEBI:15378"/>
        <dbReference type="ChEBI" id="CHEBI:30013"/>
        <dbReference type="ChEBI" id="CHEBI:30616"/>
        <dbReference type="ChEBI" id="CHEBI:61977"/>
        <dbReference type="ChEBI" id="CHEBI:456216"/>
        <dbReference type="EC" id="2.7.11.1"/>
    </reaction>
</comment>
<protein>
    <recommendedName>
        <fullName evidence="13">Receptor-like serine/threonine-protein kinase</fullName>
        <ecNumber evidence="13">2.7.11.1</ecNumber>
    </recommendedName>
</protein>
<dbReference type="PANTHER" id="PTHR27002">
    <property type="entry name" value="RECEPTOR-LIKE SERINE/THREONINE-PROTEIN KINASE SD1-8"/>
    <property type="match status" value="1"/>
</dbReference>
<name>A0A6J1CEQ8_MOMCH</name>
<dbReference type="InterPro" id="IPR036426">
    <property type="entry name" value="Bulb-type_lectin_dom_sf"/>
</dbReference>
<evidence type="ECO:0000256" key="2">
    <source>
        <dbReference type="ARBA" id="ARBA00022475"/>
    </source>
</evidence>
<dbReference type="RefSeq" id="XP_022140074.1">
    <property type="nucleotide sequence ID" value="XM_022284382.1"/>
</dbReference>
<evidence type="ECO:0000256" key="15">
    <source>
        <dbReference type="SAM" id="SignalP"/>
    </source>
</evidence>
<evidence type="ECO:0000256" key="14">
    <source>
        <dbReference type="SAM" id="Phobius"/>
    </source>
</evidence>
<dbReference type="FunFam" id="2.90.10.10:FF:000001">
    <property type="entry name" value="G-type lectin S-receptor-like serine/threonine-protein kinase"/>
    <property type="match status" value="1"/>
</dbReference>
<feature type="domain" description="Protein kinase" evidence="16">
    <location>
        <begin position="494"/>
        <end position="771"/>
    </location>
</feature>
<dbReference type="EC" id="2.7.11.1" evidence="13"/>
<evidence type="ECO:0000256" key="10">
    <source>
        <dbReference type="ARBA" id="ARBA00023180"/>
    </source>
</evidence>
<dbReference type="GeneID" id="111010816"/>
<dbReference type="PROSITE" id="PS50011">
    <property type="entry name" value="PROTEIN_KINASE_DOM"/>
    <property type="match status" value="1"/>
</dbReference>
<accession>A0A6J1CEQ8</accession>
<evidence type="ECO:0000256" key="5">
    <source>
        <dbReference type="ARBA" id="ARBA00022729"/>
    </source>
</evidence>
<keyword evidence="7 13" id="KW-0418">Kinase</keyword>
<evidence type="ECO:0000256" key="1">
    <source>
        <dbReference type="ARBA" id="ARBA00004251"/>
    </source>
</evidence>